<evidence type="ECO:0000313" key="1">
    <source>
        <dbReference type="EMBL" id="KKN32726.1"/>
    </source>
</evidence>
<accession>A0A0F9S6P8</accession>
<dbReference type="AlphaFoldDB" id="A0A0F9S6P8"/>
<comment type="caution">
    <text evidence="1">The sequence shown here is derived from an EMBL/GenBank/DDBJ whole genome shotgun (WGS) entry which is preliminary data.</text>
</comment>
<dbReference type="EMBL" id="LAZR01002232">
    <property type="protein sequence ID" value="KKN32726.1"/>
    <property type="molecule type" value="Genomic_DNA"/>
</dbReference>
<gene>
    <name evidence="1" type="ORF">LCGC14_0811120</name>
</gene>
<sequence length="89" mass="9640">MAGQARSLKQRTATLTVLPPCDLCKMESPLSIPQTARYDAPIAGNGWAYLCLYHYIAYAVGRGTKLIAESGAVEREIVSARQRLAEEGA</sequence>
<name>A0A0F9S6P8_9ZZZZ</name>
<protein>
    <submittedName>
        <fullName evidence="1">Uncharacterized protein</fullName>
    </submittedName>
</protein>
<reference evidence="1" key="1">
    <citation type="journal article" date="2015" name="Nature">
        <title>Complex archaea that bridge the gap between prokaryotes and eukaryotes.</title>
        <authorList>
            <person name="Spang A."/>
            <person name="Saw J.H."/>
            <person name="Jorgensen S.L."/>
            <person name="Zaremba-Niedzwiedzka K."/>
            <person name="Martijn J."/>
            <person name="Lind A.E."/>
            <person name="van Eijk R."/>
            <person name="Schleper C."/>
            <person name="Guy L."/>
            <person name="Ettema T.J."/>
        </authorList>
    </citation>
    <scope>NUCLEOTIDE SEQUENCE</scope>
</reference>
<organism evidence="1">
    <name type="scientific">marine sediment metagenome</name>
    <dbReference type="NCBI Taxonomy" id="412755"/>
    <lineage>
        <taxon>unclassified sequences</taxon>
        <taxon>metagenomes</taxon>
        <taxon>ecological metagenomes</taxon>
    </lineage>
</organism>
<proteinExistence type="predicted"/>